<proteinExistence type="predicted"/>
<comment type="caution">
    <text evidence="2">The sequence shown here is derived from an EMBL/GenBank/DDBJ whole genome shotgun (WGS) entry which is preliminary data.</text>
</comment>
<organism evidence="2 3">
    <name type="scientific">Undibacterium hunanense</name>
    <dbReference type="NCBI Taxonomy" id="2762292"/>
    <lineage>
        <taxon>Bacteria</taxon>
        <taxon>Pseudomonadati</taxon>
        <taxon>Pseudomonadota</taxon>
        <taxon>Betaproteobacteria</taxon>
        <taxon>Burkholderiales</taxon>
        <taxon>Oxalobacteraceae</taxon>
        <taxon>Undibacterium</taxon>
    </lineage>
</organism>
<dbReference type="EMBL" id="JACOGF010000005">
    <property type="protein sequence ID" value="MBC3918321.1"/>
    <property type="molecule type" value="Genomic_DNA"/>
</dbReference>
<dbReference type="Pfam" id="PF10978">
    <property type="entry name" value="DUF2785"/>
    <property type="match status" value="1"/>
</dbReference>
<sequence length="297" mass="33524">MHHLKSLLCLCLLFAVTATAHADCQPNSALHNELKAAKADGWKLADDDKRQQLALSAADCLGVSNPELRDELAFDALSAWMRAEKLTVPTLTALRIRMLNAVQAPAAEETSFLRPFAILTLAELVRVDRRKPYLSAEERIDIVNAGSHYLTNLRDYRGFDEKEGWRHGIAHSADLMLQLAMNPAIEKPQHETMLAAITTQIAPSTHFYQYGEGVRLMTAVFFLAKTPSFGMRDWNMWFNKLMENSIQPGPYTMARLAQRHNVSAFLLPLYFSVRENTDPAMKENFLPALREALRKVN</sequence>
<dbReference type="Proteomes" id="UP000650424">
    <property type="component" value="Unassembled WGS sequence"/>
</dbReference>
<protein>
    <submittedName>
        <fullName evidence="2">DUF2785 domain-containing protein</fullName>
    </submittedName>
</protein>
<reference evidence="2 3" key="1">
    <citation type="submission" date="2020-08" db="EMBL/GenBank/DDBJ databases">
        <title>Novel species isolated from subtropical streams in China.</title>
        <authorList>
            <person name="Lu H."/>
        </authorList>
    </citation>
    <scope>NUCLEOTIDE SEQUENCE [LARGE SCALE GENOMIC DNA]</scope>
    <source>
        <strain evidence="2 3">CY18W</strain>
    </source>
</reference>
<accession>A0ABR6ZR02</accession>
<dbReference type="InterPro" id="IPR021247">
    <property type="entry name" value="DUF2785"/>
</dbReference>
<evidence type="ECO:0000313" key="3">
    <source>
        <dbReference type="Proteomes" id="UP000650424"/>
    </source>
</evidence>
<gene>
    <name evidence="2" type="ORF">H8L32_12590</name>
</gene>
<evidence type="ECO:0000313" key="2">
    <source>
        <dbReference type="EMBL" id="MBC3918321.1"/>
    </source>
</evidence>
<keyword evidence="1" id="KW-0732">Signal</keyword>
<feature type="chain" id="PRO_5045796293" evidence="1">
    <location>
        <begin position="23"/>
        <end position="297"/>
    </location>
</feature>
<dbReference type="RefSeq" id="WP_186947568.1">
    <property type="nucleotide sequence ID" value="NZ_JACOGF010000005.1"/>
</dbReference>
<name>A0ABR6ZR02_9BURK</name>
<feature type="signal peptide" evidence="1">
    <location>
        <begin position="1"/>
        <end position="22"/>
    </location>
</feature>
<keyword evidence="3" id="KW-1185">Reference proteome</keyword>
<evidence type="ECO:0000256" key="1">
    <source>
        <dbReference type="SAM" id="SignalP"/>
    </source>
</evidence>